<gene>
    <name evidence="1" type="ORF">GCM10009422_21630</name>
</gene>
<keyword evidence="2" id="KW-1185">Reference proteome</keyword>
<dbReference type="EMBL" id="BAAAGA010000005">
    <property type="protein sequence ID" value="GAA0624830.1"/>
    <property type="molecule type" value="Genomic_DNA"/>
</dbReference>
<sequence length="226" mass="25757">MTKLTGFVRRYTSISAVVHMLRKQELHLLDPQSWDDRNDRYFMALYKEARGAGGLYGLCAAQCSETYHHWRVFTGTADGACVELNRTLMEDALSKLEGIRFGEVDYLKLQEATKLTARDVDRLPFVKREGFKAEEEYRVIAETRERQQPALGIPMPIRWVNAVYLNPWLPQPIADSVKATLRELPGCSKLRVVRSQLIDSGRWKQAGDIVAGKPRQPARPTLKPKA</sequence>
<dbReference type="RefSeq" id="WP_343793615.1">
    <property type="nucleotide sequence ID" value="NZ_BAAAGA010000005.1"/>
</dbReference>
<protein>
    <recommendedName>
        <fullName evidence="3">DUF2971 domain-containing protein</fullName>
    </recommendedName>
</protein>
<reference evidence="1 2" key="1">
    <citation type="journal article" date="2019" name="Int. J. Syst. Evol. Microbiol.">
        <title>The Global Catalogue of Microorganisms (GCM) 10K type strain sequencing project: providing services to taxonomists for standard genome sequencing and annotation.</title>
        <authorList>
            <consortium name="The Broad Institute Genomics Platform"/>
            <consortium name="The Broad Institute Genome Sequencing Center for Infectious Disease"/>
            <person name="Wu L."/>
            <person name="Ma J."/>
        </authorList>
    </citation>
    <scope>NUCLEOTIDE SEQUENCE [LARGE SCALE GENOMIC DNA]</scope>
    <source>
        <strain evidence="1 2">JCM 12928</strain>
    </source>
</reference>
<evidence type="ECO:0008006" key="3">
    <source>
        <dbReference type="Google" id="ProtNLM"/>
    </source>
</evidence>
<proteinExistence type="predicted"/>
<evidence type="ECO:0000313" key="1">
    <source>
        <dbReference type="EMBL" id="GAA0624830.1"/>
    </source>
</evidence>
<organism evidence="1 2">
    <name type="scientific">Brevundimonas kwangchunensis</name>
    <dbReference type="NCBI Taxonomy" id="322163"/>
    <lineage>
        <taxon>Bacteria</taxon>
        <taxon>Pseudomonadati</taxon>
        <taxon>Pseudomonadota</taxon>
        <taxon>Alphaproteobacteria</taxon>
        <taxon>Caulobacterales</taxon>
        <taxon>Caulobacteraceae</taxon>
        <taxon>Brevundimonas</taxon>
    </lineage>
</organism>
<name>A0ABN1GZT9_9CAUL</name>
<accession>A0ABN1GZT9</accession>
<comment type="caution">
    <text evidence="1">The sequence shown here is derived from an EMBL/GenBank/DDBJ whole genome shotgun (WGS) entry which is preliminary data.</text>
</comment>
<dbReference type="Proteomes" id="UP001501352">
    <property type="component" value="Unassembled WGS sequence"/>
</dbReference>
<evidence type="ECO:0000313" key="2">
    <source>
        <dbReference type="Proteomes" id="UP001501352"/>
    </source>
</evidence>